<sequence length="1551" mass="169771">MVASVITIDSRVLNYAIEGTSSSSTWKARRQPFLSVLASASIFSFACHEPFITQLPIINSTKLTVAGSDIAASSDSSAPLITHCNHHAVTCGPARFVSQLLHYFAFIIDDSEISASYTLPSIVLAPDGANSAGIFAIIPTALDAGSLTFFVSISRAQLVKTFCIIIWLGSPIRVRHRRPLDITTPDNDSPVPCGLVSMGSIQVIVRRFITLFWNFTPFTVIADATRITELVNPDSVLTTSLDVHALLVVHQINSDILYHARLCVASILDTLARNIAVYVLSNIQVPTSSALTADVTMHDAIVAEYLAIKAWGASSAKEFRRFLGRGLDVAFPGFQNLSIRSIGDRPLNIDKVLNINQIEMENMRLHQGNHLNATLEDIPDFVTASSPKALDCCVQIALRHHMRNHRSDIGTNTEKARPNSRISEAILSRGSLIAAESVCFSFRAITRDDDDGVFVHCVNINRNPNVCVAFSSAPLSNLYEAIGGLLSKTVVYPKKLIHSLPILHITVQISSVQYDPEMSQIGAHTFSLVEPHGLDEPIGGLNRRECIVKISTRKDARTDRPYVRPGGSKKIHLKTVSDVASLPKLFVLRRGSSSRSYKDFEALNLRFLNTPMGIVQVFSVPPKVGMFSTGVLKGSGAMLDAFPLHQKHQALDDEVSGTTIYDSGVCKIDMKTFDGLRHLDNVRGLLHSRTIIGSTIKWFPENSSVFFKPITPVASDECRSIVLSEDISAFDRSTVSNACLNLDLPLNSTYIPASSGLPFEANAVSTGSLQSSTISKLLAPTPDTYSQMFPVFSQYPTQDNAYIAAFETPISHLASAIRGHCVGGIPLCPAYIYLEQVFAGLESACRHLCIPTEDKLVVLRAVEFLRPLVYSEPDSRIVLTQHTLQDDSHGTFFVASEGGGTNRRSIHVRGEYRTDHISRTVTKFQRTLPIINRRISSILKAQIEKTSQLFSTRTVYEVIFLRVVQYSKEYQTIQSLTVDPTGLEGYACVKLPALDERRRKPAIHHVFIDTLLHVPGFLANLQGGANDAYICSRVDSIRIIPAQIEDDATYGVYCSQCWFGDQGTMLAEAYAVKLGDPQMLVARLKGIHFRKVRVNSLKRALVHAVEGPTSHLRLHSVYPEAQPDLGLPPSTPIRFFSSVKATADFQNIGFPAPAFPLGSRPASDVCCARTCALEEGAKESISPVSNEDVQANTLAAFLNDCVEDIGEDDNLEKLCLPTPTSLEILTALRTKFGIKVPEQFLKDRPTLKNIQSYPASHRSFQGPQSPAKVASPKTTVKRLVSNDEPKPKVPFSSITAARLTKALKLDEIPLPLQRSTSASLPLFLIHDGSGLISYYNGIPSLGRQVWGINNPHFISSEPWQGVVDMSTFYANHIARVVTGPIIIGGWSFGGVVAYETSLQLAKKGIKTQGVLLVDSPNPINHVPLSEDLINSIVNLDARSAKSDLGNLVKAQFTLSAQMLSQYDPRQTGGTCPPLVLLRSSEGFDPPGVSDVPQWLADRSDAKTATFGWENLACGPIKVLDIPGHHFIPFKPANIKRVSERMIEACAFFEAE</sequence>
<feature type="active site" description="Proton acceptor; for dehydratase activity" evidence="4">
    <location>
        <position position="820"/>
    </location>
</feature>
<dbReference type="InterPro" id="IPR049900">
    <property type="entry name" value="PKS_mFAS_DH"/>
</dbReference>
<dbReference type="STRING" id="597362.K5XWM4"/>
<name>K5XWM4_AGABU</name>
<dbReference type="OrthoDB" id="329835at2759"/>
<proteinExistence type="predicted"/>
<dbReference type="PANTHER" id="PTHR43775:SF21">
    <property type="entry name" value="NON-REDUCING POLYKETIDE SYNTHASE AUSA-RELATED"/>
    <property type="match status" value="1"/>
</dbReference>
<evidence type="ECO:0000256" key="2">
    <source>
        <dbReference type="ARBA" id="ARBA00022450"/>
    </source>
</evidence>
<dbReference type="EMBL" id="JH971390">
    <property type="protein sequence ID" value="EKM79620.1"/>
    <property type="molecule type" value="Genomic_DNA"/>
</dbReference>
<dbReference type="SUPFAM" id="SSF53474">
    <property type="entry name" value="alpha/beta-Hydrolases"/>
    <property type="match status" value="1"/>
</dbReference>
<protein>
    <recommendedName>
        <fullName evidence="5">PKS/mFAS DH domain-containing protein</fullName>
    </recommendedName>
</protein>
<dbReference type="SUPFAM" id="SSF47336">
    <property type="entry name" value="ACP-like"/>
    <property type="match status" value="1"/>
</dbReference>
<dbReference type="GO" id="GO:0004312">
    <property type="term" value="F:fatty acid synthase activity"/>
    <property type="evidence" value="ECO:0007669"/>
    <property type="project" value="TreeGrafter"/>
</dbReference>
<keyword evidence="2" id="KW-0596">Phosphopantetheine</keyword>
<dbReference type="PANTHER" id="PTHR43775">
    <property type="entry name" value="FATTY ACID SYNTHASE"/>
    <property type="match status" value="1"/>
</dbReference>
<dbReference type="GO" id="GO:0006633">
    <property type="term" value="P:fatty acid biosynthetic process"/>
    <property type="evidence" value="ECO:0007669"/>
    <property type="project" value="TreeGrafter"/>
</dbReference>
<accession>K5XWM4</accession>
<comment type="pathway">
    <text evidence="1">Secondary metabolite biosynthesis.</text>
</comment>
<dbReference type="InterPro" id="IPR001031">
    <property type="entry name" value="Thioesterase"/>
</dbReference>
<dbReference type="NCBIfam" id="TIGR04532">
    <property type="entry name" value="PT_fungal_PKS"/>
    <property type="match status" value="1"/>
</dbReference>
<dbReference type="Gene3D" id="3.10.129.110">
    <property type="entry name" value="Polyketide synthase dehydratase"/>
    <property type="match status" value="1"/>
</dbReference>
<dbReference type="PROSITE" id="PS52019">
    <property type="entry name" value="PKS_MFAS_DH"/>
    <property type="match status" value="1"/>
</dbReference>
<keyword evidence="7" id="KW-1185">Reference proteome</keyword>
<dbReference type="GeneID" id="18826891"/>
<evidence type="ECO:0000256" key="1">
    <source>
        <dbReference type="ARBA" id="ARBA00005179"/>
    </source>
</evidence>
<evidence type="ECO:0000256" key="3">
    <source>
        <dbReference type="ARBA" id="ARBA00022553"/>
    </source>
</evidence>
<dbReference type="eggNOG" id="KOG1202">
    <property type="taxonomic scope" value="Eukaryota"/>
</dbReference>
<dbReference type="HOGENOM" id="CLU_246353_0_0_1"/>
<evidence type="ECO:0000313" key="6">
    <source>
        <dbReference type="EMBL" id="EKM79620.1"/>
    </source>
</evidence>
<gene>
    <name evidence="6" type="ORF">AGABI1DRAFT_128765</name>
</gene>
<dbReference type="RefSeq" id="XP_007330236.1">
    <property type="nucleotide sequence ID" value="XM_007330174.1"/>
</dbReference>
<organism evidence="6 7">
    <name type="scientific">Agaricus bisporus var. burnettii (strain JB137-S8 / ATCC MYA-4627 / FGSC 10392)</name>
    <name type="common">White button mushroom</name>
    <dbReference type="NCBI Taxonomy" id="597362"/>
    <lineage>
        <taxon>Eukaryota</taxon>
        <taxon>Fungi</taxon>
        <taxon>Dikarya</taxon>
        <taxon>Basidiomycota</taxon>
        <taxon>Agaricomycotina</taxon>
        <taxon>Agaricomycetes</taxon>
        <taxon>Agaricomycetidae</taxon>
        <taxon>Agaricales</taxon>
        <taxon>Agaricineae</taxon>
        <taxon>Agaricaceae</taxon>
        <taxon>Agaricus</taxon>
    </lineage>
</organism>
<feature type="active site" description="Proton donor; for dehydratase activity" evidence="4">
    <location>
        <position position="1009"/>
    </location>
</feature>
<dbReference type="InterPro" id="IPR029058">
    <property type="entry name" value="AB_hydrolase_fold"/>
</dbReference>
<dbReference type="InterPro" id="IPR030918">
    <property type="entry name" value="PT_fungal_PKS"/>
</dbReference>
<dbReference type="InterPro" id="IPR049551">
    <property type="entry name" value="PKS_DH_C"/>
</dbReference>
<dbReference type="InterPro" id="IPR050091">
    <property type="entry name" value="PKS_NRPS_Biosynth_Enz"/>
</dbReference>
<evidence type="ECO:0000256" key="4">
    <source>
        <dbReference type="PROSITE-ProRule" id="PRU01363"/>
    </source>
</evidence>
<evidence type="ECO:0000259" key="5">
    <source>
        <dbReference type="PROSITE" id="PS52019"/>
    </source>
</evidence>
<dbReference type="Proteomes" id="UP000008493">
    <property type="component" value="Unassembled WGS sequence"/>
</dbReference>
<dbReference type="Pfam" id="PF14765">
    <property type="entry name" value="PS-DH"/>
    <property type="match status" value="1"/>
</dbReference>
<evidence type="ECO:0000313" key="7">
    <source>
        <dbReference type="Proteomes" id="UP000008493"/>
    </source>
</evidence>
<dbReference type="InParanoid" id="K5XWM4"/>
<reference evidence="7" key="1">
    <citation type="journal article" date="2012" name="Proc. Natl. Acad. Sci. U.S.A.">
        <title>Genome sequence of the button mushroom Agaricus bisporus reveals mechanisms governing adaptation to a humic-rich ecological niche.</title>
        <authorList>
            <person name="Morin E."/>
            <person name="Kohler A."/>
            <person name="Baker A.R."/>
            <person name="Foulongne-Oriol M."/>
            <person name="Lombard V."/>
            <person name="Nagy L.G."/>
            <person name="Ohm R.A."/>
            <person name="Patyshakuliyeva A."/>
            <person name="Brun A."/>
            <person name="Aerts A.L."/>
            <person name="Bailey A.M."/>
            <person name="Billette C."/>
            <person name="Coutinho P.M."/>
            <person name="Deakin G."/>
            <person name="Doddapaneni H."/>
            <person name="Floudas D."/>
            <person name="Grimwood J."/>
            <person name="Hilden K."/>
            <person name="Kuees U."/>
            <person name="LaButti K.M."/>
            <person name="Lapidus A."/>
            <person name="Lindquist E.A."/>
            <person name="Lucas S.M."/>
            <person name="Murat C."/>
            <person name="Riley R.W."/>
            <person name="Salamov A.A."/>
            <person name="Schmutz J."/>
            <person name="Subramanian V."/>
            <person name="Woesten H.A.B."/>
            <person name="Xu J."/>
            <person name="Eastwood D.C."/>
            <person name="Foster G.D."/>
            <person name="Sonnenberg A.S."/>
            <person name="Cullen D."/>
            <person name="de Vries R.P."/>
            <person name="Lundell T."/>
            <person name="Hibbett D.S."/>
            <person name="Henrissat B."/>
            <person name="Burton K.S."/>
            <person name="Kerrigan R.W."/>
            <person name="Challen M.P."/>
            <person name="Grigoriev I.V."/>
            <person name="Martin F."/>
        </authorList>
    </citation>
    <scope>NUCLEOTIDE SEQUENCE [LARGE SCALE GENOMIC DNA]</scope>
    <source>
        <strain evidence="7">JB137-S8 / ATCC MYA-4627 / FGSC 10392</strain>
    </source>
</reference>
<dbReference type="Gene3D" id="3.40.50.1820">
    <property type="entry name" value="alpha/beta hydrolase"/>
    <property type="match status" value="1"/>
</dbReference>
<feature type="region of interest" description="N-terminal hotdog fold" evidence="4">
    <location>
        <begin position="782"/>
        <end position="919"/>
    </location>
</feature>
<dbReference type="GO" id="GO:0044550">
    <property type="term" value="P:secondary metabolite biosynthetic process"/>
    <property type="evidence" value="ECO:0007669"/>
    <property type="project" value="TreeGrafter"/>
</dbReference>
<dbReference type="InterPro" id="IPR042104">
    <property type="entry name" value="PKS_dehydratase_sf"/>
</dbReference>
<dbReference type="InterPro" id="IPR036736">
    <property type="entry name" value="ACP-like_sf"/>
</dbReference>
<feature type="domain" description="PKS/mFAS DH" evidence="5">
    <location>
        <begin position="782"/>
        <end position="1098"/>
    </location>
</feature>
<keyword evidence="3" id="KW-0597">Phosphoprotein</keyword>
<dbReference type="KEGG" id="abp:AGABI1DRAFT128765"/>
<feature type="region of interest" description="C-terminal hotdog fold" evidence="4">
    <location>
        <begin position="947"/>
        <end position="1098"/>
    </location>
</feature>
<dbReference type="Pfam" id="PF00975">
    <property type="entry name" value="Thioesterase"/>
    <property type="match status" value="1"/>
</dbReference>